<evidence type="ECO:0000313" key="2">
    <source>
        <dbReference type="Proteomes" id="UP001519363"/>
    </source>
</evidence>
<name>A0ABS5A9A0_9PSEU</name>
<organism evidence="1 2">
    <name type="scientific">Crossiella equi</name>
    <dbReference type="NCBI Taxonomy" id="130796"/>
    <lineage>
        <taxon>Bacteria</taxon>
        <taxon>Bacillati</taxon>
        <taxon>Actinomycetota</taxon>
        <taxon>Actinomycetes</taxon>
        <taxon>Pseudonocardiales</taxon>
        <taxon>Pseudonocardiaceae</taxon>
        <taxon>Crossiella</taxon>
    </lineage>
</organism>
<gene>
    <name evidence="1" type="ORF">JOF53_002030</name>
</gene>
<keyword evidence="2" id="KW-1185">Reference proteome</keyword>
<comment type="caution">
    <text evidence="1">The sequence shown here is derived from an EMBL/GenBank/DDBJ whole genome shotgun (WGS) entry which is preliminary data.</text>
</comment>
<dbReference type="RefSeq" id="WP_086781421.1">
    <property type="nucleotide sequence ID" value="NZ_JAGIOO010000001.1"/>
</dbReference>
<evidence type="ECO:0008006" key="3">
    <source>
        <dbReference type="Google" id="ProtNLM"/>
    </source>
</evidence>
<protein>
    <recommendedName>
        <fullName evidence="3">Phage gp6-like head-tail connector protein</fullName>
    </recommendedName>
</protein>
<dbReference type="Proteomes" id="UP001519363">
    <property type="component" value="Unassembled WGS sequence"/>
</dbReference>
<reference evidence="1 2" key="1">
    <citation type="submission" date="2021-03" db="EMBL/GenBank/DDBJ databases">
        <title>Sequencing the genomes of 1000 actinobacteria strains.</title>
        <authorList>
            <person name="Klenk H.-P."/>
        </authorList>
    </citation>
    <scope>NUCLEOTIDE SEQUENCE [LARGE SCALE GENOMIC DNA]</scope>
    <source>
        <strain evidence="1 2">DSM 44580</strain>
    </source>
</reference>
<sequence length="105" mass="11773">MAVIVVPGQEPQKFRNQTLRELCERASALVADESDRYLLEQAAALNGLDFELVESGRRDRLATALSLAATAYRDELLRRPDLDESDRSRAEALAELPPYLSQLRS</sequence>
<dbReference type="EMBL" id="JAGIOO010000001">
    <property type="protein sequence ID" value="MBP2473158.1"/>
    <property type="molecule type" value="Genomic_DNA"/>
</dbReference>
<proteinExistence type="predicted"/>
<evidence type="ECO:0000313" key="1">
    <source>
        <dbReference type="EMBL" id="MBP2473158.1"/>
    </source>
</evidence>
<accession>A0ABS5A9A0</accession>